<proteinExistence type="predicted"/>
<feature type="compositionally biased region" description="Basic and acidic residues" evidence="1">
    <location>
        <begin position="275"/>
        <end position="284"/>
    </location>
</feature>
<dbReference type="GeneTree" id="ENSGT00390000016400"/>
<accession>A0A6I8QWV9</accession>
<evidence type="ECO:0000313" key="2">
    <source>
        <dbReference type="Ensembl" id="ENSXETP00000073649"/>
    </source>
</evidence>
<evidence type="ECO:0000256" key="1">
    <source>
        <dbReference type="SAM" id="MobiDB-lite"/>
    </source>
</evidence>
<reference evidence="2" key="2">
    <citation type="submission" date="2020-05" db="UniProtKB">
        <authorList>
            <consortium name="Ensembl"/>
        </authorList>
    </citation>
    <scope>IDENTIFICATION</scope>
</reference>
<dbReference type="Pfam" id="PF15744">
    <property type="entry name" value="UPF0492"/>
    <property type="match status" value="1"/>
</dbReference>
<feature type="region of interest" description="Disordered" evidence="1">
    <location>
        <begin position="215"/>
        <end position="342"/>
    </location>
</feature>
<feature type="compositionally biased region" description="Basic residues" evidence="1">
    <location>
        <begin position="427"/>
        <end position="438"/>
    </location>
</feature>
<sequence length="438" mass="49403">MNKLVVKGRQVLKLRKMCNNGSIRKKKFSSEACDLTRHFYWCGNFAVLVDLQVLPQGTSKDTSWFSDHEKEEVCTLVRDTLDSRVKEYLDSRRQPGQLKRKEYTQASPLILKGNRLRIAAYFIKRWVKLRCVVKRQYRELHVFPDRFVVCASQLEPASSVWVTEAAATLKESCSSGTSEYFAQPKGIEMTNLLTTPTQAVLKNIVRKTKITKDISDEAERDSRMSPSLGLADTGKADANNIQKALSKAQPEEKRAEEPNDYINTENSLGLPVPKVENDVNHRQPSEASSQQKPQCAELKTQDLSKHLSRLSDSAKQTQSLRASVMQQKRRRHSSEGKERCKKSCLTSDTFIQQGMQRNEAQVKDLEHVPLASQTDPVRHVSADRGDTLPSKPAAIISVASKQQQGALSLFSNIHTEQSVKAAESKAKKSKLQRPKKMH</sequence>
<gene>
    <name evidence="2" type="primary">slx4ip</name>
</gene>
<feature type="region of interest" description="Disordered" evidence="1">
    <location>
        <begin position="416"/>
        <end position="438"/>
    </location>
</feature>
<organism evidence="2">
    <name type="scientific">Xenopus tropicalis</name>
    <name type="common">Western clawed frog</name>
    <name type="synonym">Silurana tropicalis</name>
    <dbReference type="NCBI Taxonomy" id="8364"/>
    <lineage>
        <taxon>Eukaryota</taxon>
        <taxon>Metazoa</taxon>
        <taxon>Chordata</taxon>
        <taxon>Craniata</taxon>
        <taxon>Vertebrata</taxon>
        <taxon>Euteleostomi</taxon>
        <taxon>Amphibia</taxon>
        <taxon>Batrachia</taxon>
        <taxon>Anura</taxon>
        <taxon>Pipoidea</taxon>
        <taxon>Pipidae</taxon>
        <taxon>Xenopodinae</taxon>
        <taxon>Xenopus</taxon>
        <taxon>Silurana</taxon>
    </lineage>
</organism>
<dbReference type="InterPro" id="IPR031479">
    <property type="entry name" value="SLX4IP"/>
</dbReference>
<dbReference type="Ensembl" id="ENSXETT00000067528">
    <property type="protein sequence ID" value="ENSXETP00000073649"/>
    <property type="gene ID" value="ENSXETG00000030968"/>
</dbReference>
<name>A0A6I8QWV9_XENTR</name>
<dbReference type="FunCoup" id="A0A6I8QWV9">
    <property type="interactions" value="1043"/>
</dbReference>
<dbReference type="Bgee" id="ENSXETG00000030968">
    <property type="expression patterns" value="Expressed in 4-cell stage embryo and 12 other cell types or tissues"/>
</dbReference>
<protein>
    <submittedName>
        <fullName evidence="2">Protein SLX4IP</fullName>
    </submittedName>
</protein>
<dbReference type="PANTHER" id="PTHR28557">
    <property type="entry name" value="PROTEIN SLX4IP"/>
    <property type="match status" value="1"/>
</dbReference>
<dbReference type="AlphaFoldDB" id="A0A6I8QWV9"/>
<dbReference type="InParanoid" id="A0A6I8QWV9"/>
<feature type="compositionally biased region" description="Polar residues" evidence="1">
    <location>
        <begin position="310"/>
        <end position="326"/>
    </location>
</feature>
<dbReference type="PANTHER" id="PTHR28557:SF1">
    <property type="entry name" value="PROTEIN SLX4IP"/>
    <property type="match status" value="1"/>
</dbReference>
<reference evidence="2" key="1">
    <citation type="journal article" date="2010" name="Science">
        <title>The genome of the Western clawed frog Xenopus tropicalis.</title>
        <authorList>
            <person name="Hellsten U."/>
            <person name="Harland R.M."/>
            <person name="Gilchrist M.J."/>
            <person name="Hendrix D."/>
            <person name="Jurka J."/>
            <person name="Kapitonov V."/>
            <person name="Ovcharenko I."/>
            <person name="Putnam N.H."/>
            <person name="Shu S."/>
            <person name="Taher L."/>
            <person name="Blitz I.L."/>
            <person name="Blumberg B."/>
            <person name="Dichmann D.S."/>
            <person name="Dubchak I."/>
            <person name="Amaya E."/>
            <person name="Detter J.C."/>
            <person name="Fletcher R."/>
            <person name="Gerhard D.S."/>
            <person name="Goodstein D."/>
            <person name="Graves T."/>
            <person name="Grigoriev I.V."/>
            <person name="Grimwood J."/>
            <person name="Kawashima T."/>
            <person name="Lindquist E."/>
            <person name="Lucas S.M."/>
            <person name="Mead P.E."/>
            <person name="Mitros T."/>
            <person name="Ogino H."/>
            <person name="Ohta Y."/>
            <person name="Poliakov A.V."/>
            <person name="Pollet N."/>
            <person name="Robert J."/>
            <person name="Salamov A."/>
            <person name="Sater A.K."/>
            <person name="Schmutz J."/>
            <person name="Terry A."/>
            <person name="Vize P.D."/>
            <person name="Warren W.C."/>
            <person name="Wells D."/>
            <person name="Wills A."/>
            <person name="Wilson R.K."/>
            <person name="Zimmerman L.B."/>
            <person name="Zorn A.M."/>
            <person name="Grainger R."/>
            <person name="Grammer T."/>
            <person name="Khokha M.K."/>
            <person name="Richardson P.M."/>
            <person name="Rokhsar D.S."/>
        </authorList>
    </citation>
    <scope>NUCLEOTIDE SEQUENCE [LARGE SCALE GENOMIC DNA]</scope>
    <source>
        <strain evidence="2">Nigerian</strain>
    </source>
</reference>